<name>A0A410PSE5_9FIRM</name>
<keyword evidence="5" id="KW-1185">Reference proteome</keyword>
<gene>
    <name evidence="4" type="ORF">EQM06_00980</name>
</gene>
<dbReference type="Pfam" id="PF00535">
    <property type="entry name" value="Glycos_transf_2"/>
    <property type="match status" value="1"/>
</dbReference>
<keyword evidence="2 4" id="KW-0808">Transferase</keyword>
<sequence>MFLSIIIPVLNIEKYIKRCLDSVLEACFDDCEIILVTGASVDKSNEICDEYQSTFSNIKLVGQNGKGLSNARNCALDVAMGKYIVYIDGDDYVDSELFRKLLETLRATWNDMDLIATDFRRIAVSSGKSDKIENVYQIGRNTEPQYGIGYLSTMLQKKHCFWNVWRYIYSREFLQQNNIRFVEGKFSEDIDYTTKVLIARPKMVFVHCPFYYYSIGKGDSLMDCPSYKQLRDTLEFLCNSIRMLEKSSFMYSQILIGQYQFEYILNIAIIKEVPKEEIRKARLLYKETLEILLVGSDLTAHLVKRILHIVPLSMFAEILHRLKLFRRFIKRGSGKKQRGEYLDDNH</sequence>
<accession>A0A410PSE5</accession>
<feature type="domain" description="Glycosyltransferase 2-like" evidence="3">
    <location>
        <begin position="4"/>
        <end position="131"/>
    </location>
</feature>
<dbReference type="InterPro" id="IPR029044">
    <property type="entry name" value="Nucleotide-diphossugar_trans"/>
</dbReference>
<proteinExistence type="predicted"/>
<dbReference type="PANTHER" id="PTHR22916:SF51">
    <property type="entry name" value="GLYCOSYLTRANSFERASE EPSH-RELATED"/>
    <property type="match status" value="1"/>
</dbReference>
<dbReference type="KEGG" id="amij:EQM06_00980"/>
<organism evidence="4 5">
    <name type="scientific">Aminipila luticellarii</name>
    <dbReference type="NCBI Taxonomy" id="2507160"/>
    <lineage>
        <taxon>Bacteria</taxon>
        <taxon>Bacillati</taxon>
        <taxon>Bacillota</taxon>
        <taxon>Clostridia</taxon>
        <taxon>Peptostreptococcales</taxon>
        <taxon>Anaerovoracaceae</taxon>
        <taxon>Aminipila</taxon>
    </lineage>
</organism>
<protein>
    <submittedName>
        <fullName evidence="4">Glycosyltransferase</fullName>
    </submittedName>
</protein>
<evidence type="ECO:0000256" key="2">
    <source>
        <dbReference type="ARBA" id="ARBA00022679"/>
    </source>
</evidence>
<dbReference type="AlphaFoldDB" id="A0A410PSE5"/>
<dbReference type="GO" id="GO:0016757">
    <property type="term" value="F:glycosyltransferase activity"/>
    <property type="evidence" value="ECO:0007669"/>
    <property type="project" value="UniProtKB-KW"/>
</dbReference>
<evidence type="ECO:0000259" key="3">
    <source>
        <dbReference type="Pfam" id="PF00535"/>
    </source>
</evidence>
<keyword evidence="1" id="KW-0328">Glycosyltransferase</keyword>
<evidence type="ECO:0000313" key="4">
    <source>
        <dbReference type="EMBL" id="QAT41911.1"/>
    </source>
</evidence>
<dbReference type="Gene3D" id="3.90.550.10">
    <property type="entry name" value="Spore Coat Polysaccharide Biosynthesis Protein SpsA, Chain A"/>
    <property type="match status" value="1"/>
</dbReference>
<dbReference type="OrthoDB" id="9807674at2"/>
<evidence type="ECO:0000313" key="5">
    <source>
        <dbReference type="Proteomes" id="UP000287601"/>
    </source>
</evidence>
<evidence type="ECO:0000256" key="1">
    <source>
        <dbReference type="ARBA" id="ARBA00022676"/>
    </source>
</evidence>
<dbReference type="SUPFAM" id="SSF53448">
    <property type="entry name" value="Nucleotide-diphospho-sugar transferases"/>
    <property type="match status" value="1"/>
</dbReference>
<dbReference type="PANTHER" id="PTHR22916">
    <property type="entry name" value="GLYCOSYLTRANSFERASE"/>
    <property type="match status" value="1"/>
</dbReference>
<dbReference type="CDD" id="cd00761">
    <property type="entry name" value="Glyco_tranf_GTA_type"/>
    <property type="match status" value="1"/>
</dbReference>
<dbReference type="RefSeq" id="WP_128744565.1">
    <property type="nucleotide sequence ID" value="NZ_CP035281.1"/>
</dbReference>
<reference evidence="4 5" key="1">
    <citation type="submission" date="2019-01" db="EMBL/GenBank/DDBJ databases">
        <title>Draft genomes of a novel of Aminipila strains.</title>
        <authorList>
            <person name="Ma S."/>
        </authorList>
    </citation>
    <scope>NUCLEOTIDE SEQUENCE [LARGE SCALE GENOMIC DNA]</scope>
    <source>
        <strain evidence="5">JN-39</strain>
    </source>
</reference>
<dbReference type="InterPro" id="IPR001173">
    <property type="entry name" value="Glyco_trans_2-like"/>
</dbReference>
<dbReference type="EMBL" id="CP035281">
    <property type="protein sequence ID" value="QAT41911.1"/>
    <property type="molecule type" value="Genomic_DNA"/>
</dbReference>
<dbReference type="Proteomes" id="UP000287601">
    <property type="component" value="Chromosome"/>
</dbReference>